<gene>
    <name evidence="1" type="ORF">FJY68_09185</name>
</gene>
<protein>
    <submittedName>
        <fullName evidence="1">Uncharacterized protein</fullName>
    </submittedName>
</protein>
<sequence length="189" mass="20849">MSMTSAGMQNRIRRSSAVIVAALLVLTGISCTHSHYYDGLFYEDIARGVVSGLDAIYNDYIAGTPTGYVDILACGPYGGIVHITGTACYDPWTDVQTADLQYDLSDVRVSFTWSSSDLDVDLTLNGVMYEHSSWSHDYSSICYDSRDLWIAGSAERDCERRGVDGITDFRANSTDSRTSADLFGWNVSW</sequence>
<evidence type="ECO:0000313" key="2">
    <source>
        <dbReference type="Proteomes" id="UP000779900"/>
    </source>
</evidence>
<dbReference type="AlphaFoldDB" id="A0A937XJ26"/>
<dbReference type="EMBL" id="VGIR01000055">
    <property type="protein sequence ID" value="MBM3332005.1"/>
    <property type="molecule type" value="Genomic_DNA"/>
</dbReference>
<organism evidence="1 2">
    <name type="scientific">candidate division WOR-3 bacterium</name>
    <dbReference type="NCBI Taxonomy" id="2052148"/>
    <lineage>
        <taxon>Bacteria</taxon>
        <taxon>Bacteria division WOR-3</taxon>
    </lineage>
</organism>
<comment type="caution">
    <text evidence="1">The sequence shown here is derived from an EMBL/GenBank/DDBJ whole genome shotgun (WGS) entry which is preliminary data.</text>
</comment>
<dbReference type="Proteomes" id="UP000779900">
    <property type="component" value="Unassembled WGS sequence"/>
</dbReference>
<accession>A0A937XJ26</accession>
<name>A0A937XJ26_UNCW3</name>
<evidence type="ECO:0000313" key="1">
    <source>
        <dbReference type="EMBL" id="MBM3332005.1"/>
    </source>
</evidence>
<reference evidence="1" key="1">
    <citation type="submission" date="2019-03" db="EMBL/GenBank/DDBJ databases">
        <title>Lake Tanganyika Metagenome-Assembled Genomes (MAGs).</title>
        <authorList>
            <person name="Tran P."/>
        </authorList>
    </citation>
    <scope>NUCLEOTIDE SEQUENCE</scope>
    <source>
        <strain evidence="1">K_DeepCast_150m_m2_040</strain>
    </source>
</reference>
<proteinExistence type="predicted"/>